<keyword evidence="6 8" id="KW-1133">Transmembrane helix</keyword>
<reference evidence="9" key="2">
    <citation type="submission" date="2021-01" db="EMBL/GenBank/DDBJ databases">
        <authorList>
            <person name="Hahn C.R."/>
            <person name="Youssef N.H."/>
            <person name="Elshahed M."/>
        </authorList>
    </citation>
    <scope>NUCLEOTIDE SEQUENCE</scope>
    <source>
        <strain evidence="9">Zod_Metabat.24</strain>
    </source>
</reference>
<dbReference type="InterPro" id="IPR037294">
    <property type="entry name" value="ABC_BtuC-like"/>
</dbReference>
<evidence type="ECO:0000256" key="5">
    <source>
        <dbReference type="ARBA" id="ARBA00022692"/>
    </source>
</evidence>
<dbReference type="AlphaFoldDB" id="A0A9D8KFR3"/>
<evidence type="ECO:0000256" key="4">
    <source>
        <dbReference type="ARBA" id="ARBA00022475"/>
    </source>
</evidence>
<dbReference type="PANTHER" id="PTHR30472">
    <property type="entry name" value="FERRIC ENTEROBACTIN TRANSPORT SYSTEM PERMEASE PROTEIN"/>
    <property type="match status" value="1"/>
</dbReference>
<comment type="subcellular location">
    <subcellularLocation>
        <location evidence="1">Cell membrane</location>
        <topology evidence="1">Multi-pass membrane protein</topology>
    </subcellularLocation>
</comment>
<dbReference type="GO" id="GO:0022857">
    <property type="term" value="F:transmembrane transporter activity"/>
    <property type="evidence" value="ECO:0007669"/>
    <property type="project" value="InterPro"/>
</dbReference>
<feature type="transmembrane region" description="Helical" evidence="8">
    <location>
        <begin position="249"/>
        <end position="275"/>
    </location>
</feature>
<keyword evidence="3" id="KW-0813">Transport</keyword>
<dbReference type="SUPFAM" id="SSF81345">
    <property type="entry name" value="ABC transporter involved in vitamin B12 uptake, BtuC"/>
    <property type="match status" value="1"/>
</dbReference>
<dbReference type="CDD" id="cd06550">
    <property type="entry name" value="TM_ABC_iron-siderophores_like"/>
    <property type="match status" value="1"/>
</dbReference>
<feature type="transmembrane region" description="Helical" evidence="8">
    <location>
        <begin position="131"/>
        <end position="148"/>
    </location>
</feature>
<keyword evidence="4" id="KW-1003">Cell membrane</keyword>
<keyword evidence="5 8" id="KW-0812">Transmembrane</keyword>
<dbReference type="PANTHER" id="PTHR30472:SF25">
    <property type="entry name" value="ABC TRANSPORTER PERMEASE PROTEIN MJ0876-RELATED"/>
    <property type="match status" value="1"/>
</dbReference>
<dbReference type="Gene3D" id="1.10.3470.10">
    <property type="entry name" value="ABC transporter involved in vitamin B12 uptake, BtuC"/>
    <property type="match status" value="1"/>
</dbReference>
<evidence type="ECO:0000256" key="7">
    <source>
        <dbReference type="ARBA" id="ARBA00023136"/>
    </source>
</evidence>
<evidence type="ECO:0000313" key="10">
    <source>
        <dbReference type="Proteomes" id="UP000809273"/>
    </source>
</evidence>
<dbReference type="Pfam" id="PF01032">
    <property type="entry name" value="FecCD"/>
    <property type="match status" value="1"/>
</dbReference>
<dbReference type="GO" id="GO:0005886">
    <property type="term" value="C:plasma membrane"/>
    <property type="evidence" value="ECO:0007669"/>
    <property type="project" value="UniProtKB-SubCell"/>
</dbReference>
<organism evidence="9 10">
    <name type="scientific">Candidatus Zymogenus saltonus</name>
    <dbReference type="NCBI Taxonomy" id="2844893"/>
    <lineage>
        <taxon>Bacteria</taxon>
        <taxon>Deltaproteobacteria</taxon>
        <taxon>Candidatus Zymogenia</taxon>
        <taxon>Candidatus Zymogeniales</taxon>
        <taxon>Candidatus Zymogenaceae</taxon>
        <taxon>Candidatus Zymogenus</taxon>
    </lineage>
</organism>
<dbReference type="EMBL" id="JAFGIX010000055">
    <property type="protein sequence ID" value="MBN1573772.1"/>
    <property type="molecule type" value="Genomic_DNA"/>
</dbReference>
<sequence>MGIRGRLIVSTVILVALAAAVAVFSLGVGSAKLSFAKVIFAVFNPGSISPEVKMILFGLRLPRLLMGLLAGGALALAGVVFQALLRNPLADPFILGVSSGAALGTIAVSVFGGTVLFNLFGTDTAVVVKKFYAFIGAMTTVYIVFRVARVKERLYPNTMLLTGVIVNAFFSAGIMFLVSISQSDKIHGIFFWLMGNLSLVSYDEVVVVLVLSIISFFAVYYLARPMNLLLSGEEAAASLGVEVERIKEFLFILASILTASVVSVVGVVGFVGLVIPHMMRMVVGPDHRVLIPASFLFGGSFLALADTAARTIVSPLELPVGVLTALFGAPFFIYLLRREM</sequence>
<feature type="transmembrane region" description="Helical" evidence="8">
    <location>
        <begin position="93"/>
        <end position="119"/>
    </location>
</feature>
<accession>A0A9D8KFR3</accession>
<evidence type="ECO:0000256" key="2">
    <source>
        <dbReference type="ARBA" id="ARBA00007935"/>
    </source>
</evidence>
<dbReference type="InterPro" id="IPR000522">
    <property type="entry name" value="ABC_transptr_permease_BtuC"/>
</dbReference>
<evidence type="ECO:0000256" key="3">
    <source>
        <dbReference type="ARBA" id="ARBA00022448"/>
    </source>
</evidence>
<evidence type="ECO:0000256" key="6">
    <source>
        <dbReference type="ARBA" id="ARBA00022989"/>
    </source>
</evidence>
<dbReference type="FunFam" id="1.10.3470.10:FF:000001">
    <property type="entry name" value="Vitamin B12 ABC transporter permease BtuC"/>
    <property type="match status" value="1"/>
</dbReference>
<reference evidence="9" key="1">
    <citation type="journal article" date="2021" name="Environ. Microbiol.">
        <title>Genomic characterization of three novel Desulfobacterota classes expand the metabolic and phylogenetic diversity of the phylum.</title>
        <authorList>
            <person name="Murphy C.L."/>
            <person name="Biggerstaff J."/>
            <person name="Eichhorn A."/>
            <person name="Ewing E."/>
            <person name="Shahan R."/>
            <person name="Soriano D."/>
            <person name="Stewart S."/>
            <person name="VanMol K."/>
            <person name="Walker R."/>
            <person name="Walters P."/>
            <person name="Elshahed M.S."/>
            <person name="Youssef N.H."/>
        </authorList>
    </citation>
    <scope>NUCLEOTIDE SEQUENCE</scope>
    <source>
        <strain evidence="9">Zod_Metabat.24</strain>
    </source>
</reference>
<feature type="transmembrane region" description="Helical" evidence="8">
    <location>
        <begin position="60"/>
        <end position="81"/>
    </location>
</feature>
<feature type="transmembrane region" description="Helical" evidence="8">
    <location>
        <begin position="287"/>
        <end position="304"/>
    </location>
</feature>
<keyword evidence="7 8" id="KW-0472">Membrane</keyword>
<comment type="caution">
    <text evidence="9">The sequence shown here is derived from an EMBL/GenBank/DDBJ whole genome shotgun (WGS) entry which is preliminary data.</text>
</comment>
<feature type="transmembrane region" description="Helical" evidence="8">
    <location>
        <begin position="200"/>
        <end position="223"/>
    </location>
</feature>
<gene>
    <name evidence="9" type="ORF">JW984_11305</name>
</gene>
<evidence type="ECO:0000256" key="8">
    <source>
        <dbReference type="SAM" id="Phobius"/>
    </source>
</evidence>
<evidence type="ECO:0000256" key="1">
    <source>
        <dbReference type="ARBA" id="ARBA00004651"/>
    </source>
</evidence>
<feature type="transmembrane region" description="Helical" evidence="8">
    <location>
        <begin position="316"/>
        <end position="336"/>
    </location>
</feature>
<protein>
    <submittedName>
        <fullName evidence="9">Iron ABC transporter permease</fullName>
    </submittedName>
</protein>
<name>A0A9D8KFR3_9DELT</name>
<dbReference type="Proteomes" id="UP000809273">
    <property type="component" value="Unassembled WGS sequence"/>
</dbReference>
<feature type="transmembrane region" description="Helical" evidence="8">
    <location>
        <begin position="160"/>
        <end position="180"/>
    </location>
</feature>
<comment type="similarity">
    <text evidence="2">Belongs to the binding-protein-dependent transport system permease family. FecCD subfamily.</text>
</comment>
<evidence type="ECO:0000313" key="9">
    <source>
        <dbReference type="EMBL" id="MBN1573772.1"/>
    </source>
</evidence>
<proteinExistence type="inferred from homology"/>